<evidence type="ECO:0000256" key="1">
    <source>
        <dbReference type="SAM" id="MobiDB-lite"/>
    </source>
</evidence>
<name>A0A0B6Z8Y2_9EUPU</name>
<feature type="compositionally biased region" description="Polar residues" evidence="1">
    <location>
        <begin position="8"/>
        <end position="20"/>
    </location>
</feature>
<sequence length="56" mass="6635">SKEKSTSDDNQTTSKIENTSLPCHHNPSIAIKFIFAWKYFPPSHRLRHFTFWKLES</sequence>
<evidence type="ECO:0000313" key="2">
    <source>
        <dbReference type="EMBL" id="CEK64953.1"/>
    </source>
</evidence>
<proteinExistence type="predicted"/>
<feature type="non-terminal residue" evidence="2">
    <location>
        <position position="1"/>
    </location>
</feature>
<reference evidence="2" key="1">
    <citation type="submission" date="2014-12" db="EMBL/GenBank/DDBJ databases">
        <title>Insight into the proteome of Arion vulgaris.</title>
        <authorList>
            <person name="Aradska J."/>
            <person name="Bulat T."/>
            <person name="Smidak R."/>
            <person name="Sarate P."/>
            <person name="Gangsoo J."/>
            <person name="Sialana F."/>
            <person name="Bilban M."/>
            <person name="Lubec G."/>
        </authorList>
    </citation>
    <scope>NUCLEOTIDE SEQUENCE</scope>
    <source>
        <tissue evidence="2">Skin</tissue>
    </source>
</reference>
<dbReference type="EMBL" id="HACG01018088">
    <property type="protein sequence ID" value="CEK64953.1"/>
    <property type="molecule type" value="Transcribed_RNA"/>
</dbReference>
<dbReference type="AlphaFoldDB" id="A0A0B6Z8Y2"/>
<feature type="region of interest" description="Disordered" evidence="1">
    <location>
        <begin position="1"/>
        <end position="20"/>
    </location>
</feature>
<organism evidence="2">
    <name type="scientific">Arion vulgaris</name>
    <dbReference type="NCBI Taxonomy" id="1028688"/>
    <lineage>
        <taxon>Eukaryota</taxon>
        <taxon>Metazoa</taxon>
        <taxon>Spiralia</taxon>
        <taxon>Lophotrochozoa</taxon>
        <taxon>Mollusca</taxon>
        <taxon>Gastropoda</taxon>
        <taxon>Heterobranchia</taxon>
        <taxon>Euthyneura</taxon>
        <taxon>Panpulmonata</taxon>
        <taxon>Eupulmonata</taxon>
        <taxon>Stylommatophora</taxon>
        <taxon>Helicina</taxon>
        <taxon>Arionoidea</taxon>
        <taxon>Arionidae</taxon>
        <taxon>Arion</taxon>
    </lineage>
</organism>
<accession>A0A0B6Z8Y2</accession>
<protein>
    <submittedName>
        <fullName evidence="2">Uncharacterized protein</fullName>
    </submittedName>
</protein>
<gene>
    <name evidence="2" type="primary">ORF53427</name>
</gene>